<sequence>MELNKIFLGDCLEILKQIPSNSIDAVITDPPYASGGRSLSEKTLPPSKKYEQSDNKIVHRPDFFGDTKDSRSWLHWCVMWISECQRILKDSGYFLMFTDWRQLPTATDAIQMADLIWRGIIAWDKGLGSRAPHKGYFRHQCEYIIWGTKGQCKKAIHSGPYPGCLKFPVLQKDKFHLTGKPTALIEELIKIVPEENIILDPFIGSGTTAVAAKKHNRNFIGIEKSEIYYKIAMERLK</sequence>
<accession>A0AAW4U754</accession>
<dbReference type="GO" id="GO:0005737">
    <property type="term" value="C:cytoplasm"/>
    <property type="evidence" value="ECO:0007669"/>
    <property type="project" value="TreeGrafter"/>
</dbReference>
<dbReference type="SUPFAM" id="SSF53335">
    <property type="entry name" value="S-adenosyl-L-methionine-dependent methyltransferases"/>
    <property type="match status" value="1"/>
</dbReference>
<dbReference type="InterPro" id="IPR002052">
    <property type="entry name" value="DNA_methylase_N6_adenine_CS"/>
</dbReference>
<dbReference type="GO" id="GO:0008170">
    <property type="term" value="F:N-methyltransferase activity"/>
    <property type="evidence" value="ECO:0007669"/>
    <property type="project" value="InterPro"/>
</dbReference>
<dbReference type="GO" id="GO:0009307">
    <property type="term" value="P:DNA restriction-modification system"/>
    <property type="evidence" value="ECO:0007669"/>
    <property type="project" value="UniProtKB-KW"/>
</dbReference>
<protein>
    <recommendedName>
        <fullName evidence="5">Methyltransferase</fullName>
        <ecNumber evidence="5">2.1.1.-</ecNumber>
    </recommendedName>
</protein>
<proteinExistence type="inferred from homology"/>
<feature type="region of interest" description="Disordered" evidence="6">
    <location>
        <begin position="34"/>
        <end position="53"/>
    </location>
</feature>
<comment type="similarity">
    <text evidence="1 5">Belongs to the N(4)/N(6)-methyltransferase family.</text>
</comment>
<evidence type="ECO:0000256" key="4">
    <source>
        <dbReference type="ARBA" id="ARBA00022747"/>
    </source>
</evidence>
<name>A0AAW4U754_9FIRM</name>
<evidence type="ECO:0000259" key="7">
    <source>
        <dbReference type="Pfam" id="PF01555"/>
    </source>
</evidence>
<keyword evidence="4" id="KW-0680">Restriction system</keyword>
<evidence type="ECO:0000256" key="2">
    <source>
        <dbReference type="ARBA" id="ARBA00022603"/>
    </source>
</evidence>
<dbReference type="Gene3D" id="3.40.50.150">
    <property type="entry name" value="Vaccinia Virus protein VP39"/>
    <property type="match status" value="1"/>
</dbReference>
<dbReference type="PANTHER" id="PTHR13370:SF3">
    <property type="entry name" value="TRNA (GUANINE(10)-N2)-METHYLTRANSFERASE HOMOLOG"/>
    <property type="match status" value="1"/>
</dbReference>
<reference evidence="8" key="1">
    <citation type="submission" date="2021-10" db="EMBL/GenBank/DDBJ databases">
        <title>Collection of gut derived symbiotic bacterial strains cultured from healthy donors.</title>
        <authorList>
            <person name="Lin H."/>
            <person name="Littmann E."/>
            <person name="Claire K."/>
            <person name="Pamer E."/>
        </authorList>
    </citation>
    <scope>NUCLEOTIDE SEQUENCE</scope>
    <source>
        <strain evidence="8">MSK.7.16</strain>
    </source>
</reference>
<evidence type="ECO:0000256" key="3">
    <source>
        <dbReference type="ARBA" id="ARBA00022679"/>
    </source>
</evidence>
<evidence type="ECO:0000313" key="9">
    <source>
        <dbReference type="Proteomes" id="UP001198190"/>
    </source>
</evidence>
<dbReference type="Proteomes" id="UP001198190">
    <property type="component" value="Unassembled WGS sequence"/>
</dbReference>
<keyword evidence="3" id="KW-0808">Transferase</keyword>
<dbReference type="InterPro" id="IPR029063">
    <property type="entry name" value="SAM-dependent_MTases_sf"/>
</dbReference>
<feature type="domain" description="DNA methylase N-4/N-6" evidence="7">
    <location>
        <begin position="23"/>
        <end position="234"/>
    </location>
</feature>
<keyword evidence="2" id="KW-0489">Methyltransferase</keyword>
<evidence type="ECO:0000256" key="6">
    <source>
        <dbReference type="SAM" id="MobiDB-lite"/>
    </source>
</evidence>
<comment type="caution">
    <text evidence="8">The sequence shown here is derived from an EMBL/GenBank/DDBJ whole genome shotgun (WGS) entry which is preliminary data.</text>
</comment>
<dbReference type="AlphaFoldDB" id="A0AAW4U754"/>
<dbReference type="EMBL" id="JAJCGD010000029">
    <property type="protein sequence ID" value="MCB6828926.1"/>
    <property type="molecule type" value="Genomic_DNA"/>
</dbReference>
<evidence type="ECO:0000256" key="5">
    <source>
        <dbReference type="RuleBase" id="RU362026"/>
    </source>
</evidence>
<dbReference type="PRINTS" id="PR00508">
    <property type="entry name" value="S21N4MTFRASE"/>
</dbReference>
<dbReference type="GO" id="GO:0003677">
    <property type="term" value="F:DNA binding"/>
    <property type="evidence" value="ECO:0007669"/>
    <property type="project" value="InterPro"/>
</dbReference>
<dbReference type="PANTHER" id="PTHR13370">
    <property type="entry name" value="RNA METHYLASE-RELATED"/>
    <property type="match status" value="1"/>
</dbReference>
<dbReference type="PROSITE" id="PS00092">
    <property type="entry name" value="N6_MTASE"/>
    <property type="match status" value="1"/>
</dbReference>
<dbReference type="Pfam" id="PF01555">
    <property type="entry name" value="N6_N4_Mtase"/>
    <property type="match status" value="1"/>
</dbReference>
<dbReference type="EC" id="2.1.1.-" evidence="5"/>
<evidence type="ECO:0000313" key="8">
    <source>
        <dbReference type="EMBL" id="MCB6828926.1"/>
    </source>
</evidence>
<dbReference type="RefSeq" id="WP_227153179.1">
    <property type="nucleotide sequence ID" value="NZ_JAJCGD010000029.1"/>
</dbReference>
<dbReference type="InterPro" id="IPR001091">
    <property type="entry name" value="RM_Methyltransferase"/>
</dbReference>
<dbReference type="GO" id="GO:0032259">
    <property type="term" value="P:methylation"/>
    <property type="evidence" value="ECO:0007669"/>
    <property type="project" value="UniProtKB-KW"/>
</dbReference>
<gene>
    <name evidence="8" type="ORF">LIY65_09495</name>
</gene>
<organism evidence="8 9">
    <name type="scientific">Megamonas funiformis</name>
    <dbReference type="NCBI Taxonomy" id="437897"/>
    <lineage>
        <taxon>Bacteria</taxon>
        <taxon>Bacillati</taxon>
        <taxon>Bacillota</taxon>
        <taxon>Negativicutes</taxon>
        <taxon>Selenomonadales</taxon>
        <taxon>Selenomonadaceae</taxon>
        <taxon>Megamonas</taxon>
    </lineage>
</organism>
<dbReference type="InterPro" id="IPR002941">
    <property type="entry name" value="DNA_methylase_N4/N6"/>
</dbReference>
<dbReference type="GO" id="GO:0009007">
    <property type="term" value="F:site-specific DNA-methyltransferase (adenine-specific) activity"/>
    <property type="evidence" value="ECO:0007669"/>
    <property type="project" value="TreeGrafter"/>
</dbReference>
<evidence type="ECO:0000256" key="1">
    <source>
        <dbReference type="ARBA" id="ARBA00006594"/>
    </source>
</evidence>